<feature type="compositionally biased region" description="Basic and acidic residues" evidence="1">
    <location>
        <begin position="430"/>
        <end position="456"/>
    </location>
</feature>
<feature type="region of interest" description="Disordered" evidence="1">
    <location>
        <begin position="388"/>
        <end position="566"/>
    </location>
</feature>
<feature type="compositionally biased region" description="Polar residues" evidence="1">
    <location>
        <begin position="389"/>
        <end position="402"/>
    </location>
</feature>
<accession>A0A8S5UTU9</accession>
<feature type="compositionally biased region" description="Pro residues" evidence="1">
    <location>
        <begin position="493"/>
        <end position="506"/>
    </location>
</feature>
<evidence type="ECO:0000256" key="1">
    <source>
        <dbReference type="SAM" id="MobiDB-lite"/>
    </source>
</evidence>
<protein>
    <submittedName>
        <fullName evidence="2">Uncharacterized protein</fullName>
    </submittedName>
</protein>
<reference evidence="2" key="1">
    <citation type="journal article" date="2021" name="Proc. Natl. Acad. Sci. U.S.A.">
        <title>A Catalog of Tens of Thousands of Viruses from Human Metagenomes Reveals Hidden Associations with Chronic Diseases.</title>
        <authorList>
            <person name="Tisza M.J."/>
            <person name="Buck C.B."/>
        </authorList>
    </citation>
    <scope>NUCLEOTIDE SEQUENCE</scope>
    <source>
        <strain evidence="2">CtYA416</strain>
    </source>
</reference>
<name>A0A8S5UTU9_9CAUD</name>
<evidence type="ECO:0000313" key="2">
    <source>
        <dbReference type="EMBL" id="DAF97806.1"/>
    </source>
</evidence>
<dbReference type="EMBL" id="BK016136">
    <property type="protein sequence ID" value="DAF97806.1"/>
    <property type="molecule type" value="Genomic_DNA"/>
</dbReference>
<organism evidence="2">
    <name type="scientific">Myoviridae sp. ctYA416</name>
    <dbReference type="NCBI Taxonomy" id="2825125"/>
    <lineage>
        <taxon>Viruses</taxon>
        <taxon>Duplodnaviria</taxon>
        <taxon>Heunggongvirae</taxon>
        <taxon>Uroviricota</taxon>
        <taxon>Caudoviricetes</taxon>
    </lineage>
</organism>
<sequence length="566" mass="65141">MKIYMLDEIYEYAKKTGIYDEMQAIAAKRYRSNSIQEDLNTYHDIINSDEFKALGDKLLNKLKEEDPALYNLHTYTANDSYTVTNSLLNSIKNMRARFVLLDKVIAYKLASVEEFDILVTSFCRMYEEVAEDIRANLPKYIHLAYFKYVNLKYCYHLSTSGGVDIFDEYEKFITSKYKKIYGYINAKDTLENQRLEMRCVALQYILPLLDNDGKRNVLKKVADIIDLNKLNFDNKFKSIGVIWTYDRLLETYFDLGDNVEFFRYLYMEYMYIENAMSDKAALFDALRYYSMNHITSFIIALRRFYTIQNLFIEFNMEFTTIPASDEKFILDPDLDYTMYDSYANKLVMEKYKTYVDVWFENNKQKLKDLSLNKAEIARCKRIVIDKVSDNSPSIPTPDSSIVPSAPHIEDHNTDIPDLPPGYTIKPPTPAEEHHEEKPVTTMPEEHHINLDPKPTEAPKPAPVERTPDPEIVDSTTHTEQPTVEDHPSETVTPPTPPPATDLPPLPGGLTVNENEVHEASNVANEPATPPAPPVTKPVVNTDTTGVDLSGLSEEELRNLTNTEEME</sequence>
<proteinExistence type="predicted"/>